<feature type="domain" description="Ubiquitin-like protease family profile" evidence="5">
    <location>
        <begin position="1"/>
        <end position="98"/>
    </location>
</feature>
<dbReference type="OrthoDB" id="8188607at2759"/>
<dbReference type="GO" id="GO:0016929">
    <property type="term" value="F:deSUMOylase activity"/>
    <property type="evidence" value="ECO:0000318"/>
    <property type="project" value="GO_Central"/>
</dbReference>
<dbReference type="InParanoid" id="E9H496"/>
<dbReference type="GO" id="GO:0016926">
    <property type="term" value="P:protein desumoylation"/>
    <property type="evidence" value="ECO:0000318"/>
    <property type="project" value="GO_Central"/>
</dbReference>
<evidence type="ECO:0000256" key="4">
    <source>
        <dbReference type="ARBA" id="ARBA00022807"/>
    </source>
</evidence>
<gene>
    <name evidence="6" type="ORF">DAPPUDRAFT_58052</name>
</gene>
<keyword evidence="4" id="KW-0788">Thiol protease</keyword>
<dbReference type="OMA" id="DMRIHIV"/>
<dbReference type="PhylomeDB" id="E9H496"/>
<evidence type="ECO:0000256" key="3">
    <source>
        <dbReference type="ARBA" id="ARBA00022801"/>
    </source>
</evidence>
<name>E9H496_DAPPU</name>
<keyword evidence="3" id="KW-0378">Hydrolase</keyword>
<dbReference type="SUPFAM" id="SSF54001">
    <property type="entry name" value="Cysteine proteinases"/>
    <property type="match status" value="1"/>
</dbReference>
<dbReference type="Gene3D" id="3.40.395.10">
    <property type="entry name" value="Adenoviral Proteinase, Chain A"/>
    <property type="match status" value="1"/>
</dbReference>
<keyword evidence="2" id="KW-0645">Protease</keyword>
<dbReference type="PANTHER" id="PTHR12606:SF141">
    <property type="entry name" value="GH15225P-RELATED"/>
    <property type="match status" value="1"/>
</dbReference>
<dbReference type="KEGG" id="dpx:DAPPUDRAFT_58052"/>
<protein>
    <recommendedName>
        <fullName evidence="5">Ubiquitin-like protease family profile domain-containing protein</fullName>
    </recommendedName>
</protein>
<evidence type="ECO:0000313" key="7">
    <source>
        <dbReference type="Proteomes" id="UP000000305"/>
    </source>
</evidence>
<organism evidence="6 7">
    <name type="scientific">Daphnia pulex</name>
    <name type="common">Water flea</name>
    <dbReference type="NCBI Taxonomy" id="6669"/>
    <lineage>
        <taxon>Eukaryota</taxon>
        <taxon>Metazoa</taxon>
        <taxon>Ecdysozoa</taxon>
        <taxon>Arthropoda</taxon>
        <taxon>Crustacea</taxon>
        <taxon>Branchiopoda</taxon>
        <taxon>Diplostraca</taxon>
        <taxon>Cladocera</taxon>
        <taxon>Anomopoda</taxon>
        <taxon>Daphniidae</taxon>
        <taxon>Daphnia</taxon>
    </lineage>
</organism>
<dbReference type="Pfam" id="PF02902">
    <property type="entry name" value="Peptidase_C48"/>
    <property type="match status" value="1"/>
</dbReference>
<evidence type="ECO:0000259" key="5">
    <source>
        <dbReference type="PROSITE" id="PS50600"/>
    </source>
</evidence>
<dbReference type="PROSITE" id="PS50600">
    <property type="entry name" value="ULP_PROTEASE"/>
    <property type="match status" value="1"/>
</dbReference>
<evidence type="ECO:0000256" key="2">
    <source>
        <dbReference type="ARBA" id="ARBA00022670"/>
    </source>
</evidence>
<accession>E9H496</accession>
<dbReference type="eggNOG" id="KOG0778">
    <property type="taxonomic scope" value="Eukaryota"/>
</dbReference>
<dbReference type="STRING" id="6669.E9H496"/>
<proteinExistence type="inferred from homology"/>
<reference evidence="6 7" key="1">
    <citation type="journal article" date="2011" name="Science">
        <title>The ecoresponsive genome of Daphnia pulex.</title>
        <authorList>
            <person name="Colbourne J.K."/>
            <person name="Pfrender M.E."/>
            <person name="Gilbert D."/>
            <person name="Thomas W.K."/>
            <person name="Tucker A."/>
            <person name="Oakley T.H."/>
            <person name="Tokishita S."/>
            <person name="Aerts A."/>
            <person name="Arnold G.J."/>
            <person name="Basu M.K."/>
            <person name="Bauer D.J."/>
            <person name="Caceres C.E."/>
            <person name="Carmel L."/>
            <person name="Casola C."/>
            <person name="Choi J.H."/>
            <person name="Detter J.C."/>
            <person name="Dong Q."/>
            <person name="Dusheyko S."/>
            <person name="Eads B.D."/>
            <person name="Frohlich T."/>
            <person name="Geiler-Samerotte K.A."/>
            <person name="Gerlach D."/>
            <person name="Hatcher P."/>
            <person name="Jogdeo S."/>
            <person name="Krijgsveld J."/>
            <person name="Kriventseva E.V."/>
            <person name="Kultz D."/>
            <person name="Laforsch C."/>
            <person name="Lindquist E."/>
            <person name="Lopez J."/>
            <person name="Manak J.R."/>
            <person name="Muller J."/>
            <person name="Pangilinan J."/>
            <person name="Patwardhan R.P."/>
            <person name="Pitluck S."/>
            <person name="Pritham E.J."/>
            <person name="Rechtsteiner A."/>
            <person name="Rho M."/>
            <person name="Rogozin I.B."/>
            <person name="Sakarya O."/>
            <person name="Salamov A."/>
            <person name="Schaack S."/>
            <person name="Shapiro H."/>
            <person name="Shiga Y."/>
            <person name="Skalitzky C."/>
            <person name="Smith Z."/>
            <person name="Souvorov A."/>
            <person name="Sung W."/>
            <person name="Tang Z."/>
            <person name="Tsuchiya D."/>
            <person name="Tu H."/>
            <person name="Vos H."/>
            <person name="Wang M."/>
            <person name="Wolf Y.I."/>
            <person name="Yamagata H."/>
            <person name="Yamada T."/>
            <person name="Ye Y."/>
            <person name="Shaw J.R."/>
            <person name="Andrews J."/>
            <person name="Crease T.J."/>
            <person name="Tang H."/>
            <person name="Lucas S.M."/>
            <person name="Robertson H.M."/>
            <person name="Bork P."/>
            <person name="Koonin E.V."/>
            <person name="Zdobnov E.M."/>
            <person name="Grigoriev I.V."/>
            <person name="Lynch M."/>
            <person name="Boore J.L."/>
        </authorList>
    </citation>
    <scope>NUCLEOTIDE SEQUENCE [LARGE SCALE GENOMIC DNA]</scope>
</reference>
<dbReference type="GO" id="GO:0005634">
    <property type="term" value="C:nucleus"/>
    <property type="evidence" value="ECO:0000318"/>
    <property type="project" value="GO_Central"/>
</dbReference>
<dbReference type="AlphaFoldDB" id="E9H496"/>
<dbReference type="InterPro" id="IPR038765">
    <property type="entry name" value="Papain-like_cys_pep_sf"/>
</dbReference>
<keyword evidence="7" id="KW-1185">Reference proteome</keyword>
<evidence type="ECO:0000256" key="1">
    <source>
        <dbReference type="ARBA" id="ARBA00005234"/>
    </source>
</evidence>
<dbReference type="GO" id="GO:0006508">
    <property type="term" value="P:proteolysis"/>
    <property type="evidence" value="ECO:0007669"/>
    <property type="project" value="UniProtKB-KW"/>
</dbReference>
<sequence length="129" mass="14770">MKATRQINVLETDLILIPVNSSNVHWTLAALCYNEKLLKFYDSLGGEGGDFLNVILQYFASLTNTGFSEWTIEVMRNIPRQDNSYDFGVFVCQYSLCLSKGVPLNFHQRNMGKIREIMIEELTTMKLHG</sequence>
<dbReference type="PANTHER" id="PTHR12606">
    <property type="entry name" value="SENTRIN/SUMO-SPECIFIC PROTEASE"/>
    <property type="match status" value="1"/>
</dbReference>
<evidence type="ECO:0000313" key="6">
    <source>
        <dbReference type="EMBL" id="EFX73339.1"/>
    </source>
</evidence>
<dbReference type="Proteomes" id="UP000000305">
    <property type="component" value="Unassembled WGS sequence"/>
</dbReference>
<dbReference type="HOGENOM" id="CLU_024324_3_0_1"/>
<dbReference type="EMBL" id="GL732591">
    <property type="protein sequence ID" value="EFX73339.1"/>
    <property type="molecule type" value="Genomic_DNA"/>
</dbReference>
<dbReference type="InterPro" id="IPR003653">
    <property type="entry name" value="Peptidase_C48_C"/>
</dbReference>
<comment type="similarity">
    <text evidence="1">Belongs to the peptidase C48 family.</text>
</comment>
<dbReference type="FunFam" id="3.40.395.10:FF:000028">
    <property type="entry name" value="Uncharacterized protein"/>
    <property type="match status" value="1"/>
</dbReference>